<dbReference type="InterPro" id="IPR032675">
    <property type="entry name" value="LRR_dom_sf"/>
</dbReference>
<keyword evidence="3" id="KW-1185">Reference proteome</keyword>
<name>A0A397UDU0_9GLOM</name>
<dbReference type="OrthoDB" id="2361777at2759"/>
<accession>A0A397UDU0</accession>
<dbReference type="Gene3D" id="3.80.10.10">
    <property type="entry name" value="Ribonuclease Inhibitor"/>
    <property type="match status" value="1"/>
</dbReference>
<dbReference type="SUPFAM" id="SSF52047">
    <property type="entry name" value="RNI-like"/>
    <property type="match status" value="1"/>
</dbReference>
<evidence type="ECO:0000313" key="2">
    <source>
        <dbReference type="EMBL" id="RIB08320.1"/>
    </source>
</evidence>
<proteinExistence type="predicted"/>
<sequence>MTPSLDFDVLTIIISQIQLEDPYDYKSLYYCMLVDKKWCEAGIPILWQNPFAFNEISSKYPLSSGRIIEVLLSCFNKEQIKELYEKMQAEFPNFFEAESTKPSLFRRLQTFNKPSFNYPSYIKSLSYRGLFMSTIMWLKSSPYNDHFGDQSSTQIFLKLIIRSLLKLFTSNQMKFRRVIIEGMNDNQMKFKKGIIDGINGMNDESYWWEYYIFSKMLFEQEFKSLFGSIRKLDIEGVDEEQVEEMVNGWKDFSTLKTLKVQINKHLSTIVSNTPFLRKIYINKGDIHFLLPLLASPIPSRTLTSITLHNVKFDKSDQWELLSSLHNLEKLKLIVCWIHPDVDSDARQDMISKVTNIRFKKLKLFVCANENDNGMTIEDESKQLLLQWGVSQHALVVSENFEDSRVRVFHESLERVNLVGVEGVRAKRNLYQNYMKLVKKAQKEQELKKNKTQENSSINTIQHLSEEEDLIARFTH</sequence>
<organism evidence="2 3">
    <name type="scientific">Gigaspora rosea</name>
    <dbReference type="NCBI Taxonomy" id="44941"/>
    <lineage>
        <taxon>Eukaryota</taxon>
        <taxon>Fungi</taxon>
        <taxon>Fungi incertae sedis</taxon>
        <taxon>Mucoromycota</taxon>
        <taxon>Glomeromycotina</taxon>
        <taxon>Glomeromycetes</taxon>
        <taxon>Diversisporales</taxon>
        <taxon>Gigasporaceae</taxon>
        <taxon>Gigaspora</taxon>
    </lineage>
</organism>
<evidence type="ECO:0000256" key="1">
    <source>
        <dbReference type="SAM" id="Coils"/>
    </source>
</evidence>
<dbReference type="EMBL" id="QKWP01001525">
    <property type="protein sequence ID" value="RIB08320.1"/>
    <property type="molecule type" value="Genomic_DNA"/>
</dbReference>
<reference evidence="2 3" key="1">
    <citation type="submission" date="2018-06" db="EMBL/GenBank/DDBJ databases">
        <title>Comparative genomics reveals the genomic features of Rhizophagus irregularis, R. cerebriforme, R. diaphanum and Gigaspora rosea, and their symbiotic lifestyle signature.</title>
        <authorList>
            <person name="Morin E."/>
            <person name="San Clemente H."/>
            <person name="Chen E.C.H."/>
            <person name="De La Providencia I."/>
            <person name="Hainaut M."/>
            <person name="Kuo A."/>
            <person name="Kohler A."/>
            <person name="Murat C."/>
            <person name="Tang N."/>
            <person name="Roy S."/>
            <person name="Loubradou J."/>
            <person name="Henrissat B."/>
            <person name="Grigoriev I.V."/>
            <person name="Corradi N."/>
            <person name="Roux C."/>
            <person name="Martin F.M."/>
        </authorList>
    </citation>
    <scope>NUCLEOTIDE SEQUENCE [LARGE SCALE GENOMIC DNA]</scope>
    <source>
        <strain evidence="2 3">DAOM 194757</strain>
    </source>
</reference>
<feature type="coiled-coil region" evidence="1">
    <location>
        <begin position="423"/>
        <end position="450"/>
    </location>
</feature>
<keyword evidence="1" id="KW-0175">Coiled coil</keyword>
<evidence type="ECO:0008006" key="4">
    <source>
        <dbReference type="Google" id="ProtNLM"/>
    </source>
</evidence>
<protein>
    <recommendedName>
        <fullName evidence="4">F-box domain-containing protein</fullName>
    </recommendedName>
</protein>
<gene>
    <name evidence="2" type="ORF">C2G38_2211982</name>
</gene>
<dbReference type="Proteomes" id="UP000266673">
    <property type="component" value="Unassembled WGS sequence"/>
</dbReference>
<comment type="caution">
    <text evidence="2">The sequence shown here is derived from an EMBL/GenBank/DDBJ whole genome shotgun (WGS) entry which is preliminary data.</text>
</comment>
<dbReference type="AlphaFoldDB" id="A0A397UDU0"/>
<evidence type="ECO:0000313" key="3">
    <source>
        <dbReference type="Proteomes" id="UP000266673"/>
    </source>
</evidence>